<dbReference type="PANTHER" id="PTHR12697:SF5">
    <property type="entry name" value="DEOXYHYPUSINE HYDROXYLASE"/>
    <property type="match status" value="1"/>
</dbReference>
<gene>
    <name evidence="3" type="ORF">LQV63_16835</name>
</gene>
<dbReference type="RefSeq" id="WP_233697571.1">
    <property type="nucleotide sequence ID" value="NZ_JAJNBZ010000013.1"/>
</dbReference>
<comment type="caution">
    <text evidence="3">The sequence shown here is derived from an EMBL/GenBank/DDBJ whole genome shotgun (WGS) entry which is preliminary data.</text>
</comment>
<protein>
    <submittedName>
        <fullName evidence="3">HEAT repeat domain-containing protein</fullName>
    </submittedName>
</protein>
<dbReference type="InterPro" id="IPR004155">
    <property type="entry name" value="PBS_lyase_HEAT"/>
</dbReference>
<dbReference type="Gene3D" id="1.25.10.10">
    <property type="entry name" value="Leucine-rich Repeat Variant"/>
    <property type="match status" value="2"/>
</dbReference>
<keyword evidence="4" id="KW-1185">Reference proteome</keyword>
<accession>A0ABS8YGV5</accession>
<proteinExistence type="predicted"/>
<dbReference type="SUPFAM" id="SSF48371">
    <property type="entry name" value="ARM repeat"/>
    <property type="match status" value="1"/>
</dbReference>
<dbReference type="Pfam" id="PF13646">
    <property type="entry name" value="HEAT_2"/>
    <property type="match status" value="1"/>
</dbReference>
<dbReference type="SMART" id="SM00567">
    <property type="entry name" value="EZ_HEAT"/>
    <property type="match status" value="3"/>
</dbReference>
<dbReference type="Proteomes" id="UP001199916">
    <property type="component" value="Unassembled WGS sequence"/>
</dbReference>
<keyword evidence="2" id="KW-0812">Transmembrane</keyword>
<dbReference type="InterPro" id="IPR021133">
    <property type="entry name" value="HEAT_type_2"/>
</dbReference>
<comment type="function">
    <text evidence="1">Catalyzes the hydroxylation of the N(6)-(4-aminobutyl)-L-lysine intermediate produced by deoxyhypusine synthase/DHPS on a critical lysine of the eukaryotic translation initiation factor 5A/eIF-5A. This is the second step of the post-translational modification of that lysine into an unusual amino acid residue named hypusine. Hypusination is unique to mature eIF-5A factor and is essential for its function.</text>
</comment>
<dbReference type="InterPro" id="IPR016024">
    <property type="entry name" value="ARM-type_fold"/>
</dbReference>
<dbReference type="PROSITE" id="PS50077">
    <property type="entry name" value="HEAT_REPEAT"/>
    <property type="match status" value="1"/>
</dbReference>
<name>A0ABS8YGV5_9BACL</name>
<keyword evidence="2" id="KW-0472">Membrane</keyword>
<feature type="transmembrane region" description="Helical" evidence="2">
    <location>
        <begin position="6"/>
        <end position="29"/>
    </location>
</feature>
<dbReference type="EMBL" id="JAJNBZ010000013">
    <property type="protein sequence ID" value="MCE5170971.1"/>
    <property type="molecule type" value="Genomic_DNA"/>
</dbReference>
<sequence>MFSNLDLAVAFIYVCLGLIGFGVLILLTMKARSIMLERKRSALLEKHQPYFVYLQRHIVDPDPFQPPKGPLSPLETRVIQDKLMEWIEKFRGAQRQKLTALCEDMDLVQLDRKQLSSMFYAKQMKAAYRLGGMRSAQAVEPLIELMKQEKDGPLLHVLARSVAKCAEHLDQLYVMLQQLTRHRKGNYLNAAEVLEETSLDVTPLLLQCMEDRDHNLVKTALLALRGQTGVTLTPALLRLADSDDKEIRSLAVKMLVRAGNILPEETICSWLTDPEGEIRAAVAESLGQFGYEGSIPALKQALTDSDWWVRYHSAKSLAMMGDAGFRTLCEAALERDDPFKSDMAKDRIHEELLREHFFANRRKQISGAHTKQSLYEQYFGQASSVPNIRGIGGDYSA</sequence>
<dbReference type="InterPro" id="IPR011989">
    <property type="entry name" value="ARM-like"/>
</dbReference>
<dbReference type="PANTHER" id="PTHR12697">
    <property type="entry name" value="PBS LYASE HEAT-LIKE PROTEIN"/>
    <property type="match status" value="1"/>
</dbReference>
<evidence type="ECO:0000313" key="4">
    <source>
        <dbReference type="Proteomes" id="UP001199916"/>
    </source>
</evidence>
<evidence type="ECO:0000313" key="3">
    <source>
        <dbReference type="EMBL" id="MCE5170971.1"/>
    </source>
</evidence>
<organism evidence="3 4">
    <name type="scientific">Paenibacillus profundus</name>
    <dbReference type="NCBI Taxonomy" id="1173085"/>
    <lineage>
        <taxon>Bacteria</taxon>
        <taxon>Bacillati</taxon>
        <taxon>Bacillota</taxon>
        <taxon>Bacilli</taxon>
        <taxon>Bacillales</taxon>
        <taxon>Paenibacillaceae</taxon>
        <taxon>Paenibacillus</taxon>
    </lineage>
</organism>
<evidence type="ECO:0000256" key="2">
    <source>
        <dbReference type="SAM" id="Phobius"/>
    </source>
</evidence>
<keyword evidence="2" id="KW-1133">Transmembrane helix</keyword>
<evidence type="ECO:0000256" key="1">
    <source>
        <dbReference type="ARBA" id="ARBA00045876"/>
    </source>
</evidence>
<reference evidence="3 4" key="1">
    <citation type="submission" date="2021-11" db="EMBL/GenBank/DDBJ databases">
        <title>Draft genome sequence of Paenibacillus profundus YoMME, a new Gram-positive bacteria with exoelectrogenic properties.</title>
        <authorList>
            <person name="Hubenova Y."/>
            <person name="Hubenova E."/>
            <person name="Manasiev Y."/>
            <person name="Peykov S."/>
            <person name="Mitov M."/>
        </authorList>
    </citation>
    <scope>NUCLEOTIDE SEQUENCE [LARGE SCALE GENOMIC DNA]</scope>
    <source>
        <strain evidence="3 4">YoMME</strain>
    </source>
</reference>